<keyword evidence="4 7" id="KW-0914">Notch signaling pathway</keyword>
<comment type="subcellular location">
    <subcellularLocation>
        <location evidence="1 7">Membrane</location>
        <topology evidence="1 7">Multi-pass membrane protein</topology>
    </subcellularLocation>
</comment>
<keyword evidence="3 7" id="KW-0812">Transmembrane</keyword>
<dbReference type="GO" id="GO:0016485">
    <property type="term" value="P:protein processing"/>
    <property type="evidence" value="ECO:0007669"/>
    <property type="project" value="UniProtKB-UniRule"/>
</dbReference>
<dbReference type="AlphaFoldDB" id="A0A484H1P3"/>
<gene>
    <name evidence="8" type="ORF">DBR06_SOUSAS13010028</name>
</gene>
<dbReference type="Pfam" id="PF06105">
    <property type="entry name" value="Aph-1"/>
    <property type="match status" value="1"/>
</dbReference>
<accession>A0A484H1P3</accession>
<feature type="transmembrane region" description="Helical" evidence="7">
    <location>
        <begin position="149"/>
        <end position="170"/>
    </location>
</feature>
<comment type="similarity">
    <text evidence="2 7">Belongs to the APH-1 family.</text>
</comment>
<comment type="caution">
    <text evidence="7">Lacks conserved residue(s) required for the propagation of feature annotation.</text>
</comment>
<dbReference type="PANTHER" id="PTHR12889">
    <property type="entry name" value="GAMMA-SECRETASE SUBUNIT APH-1"/>
    <property type="match status" value="1"/>
</dbReference>
<protein>
    <recommendedName>
        <fullName evidence="7">Gamma-secretase subunit APH-1</fullName>
        <shortName evidence="7">APH-1</shortName>
    </recommendedName>
</protein>
<dbReference type="Proteomes" id="UP000295264">
    <property type="component" value="Unassembled WGS sequence"/>
</dbReference>
<keyword evidence="6 7" id="KW-0472">Membrane</keyword>
<name>A0A484H1P3_SOUCH</name>
<evidence type="ECO:0000256" key="5">
    <source>
        <dbReference type="ARBA" id="ARBA00022989"/>
    </source>
</evidence>
<sequence>DGPIQKYLLIFGVLVSVLIQEMCHFAYYKPFFFKARVGLKSMNPGETAPSMRLIAYVSGLGFGIMSGVFSFVNTLSDSLGLGTVGIHGDPPQCFLNSASMTLVIILLHVFWGTVRLDACEKKKWYALLVVLLPHLLVSALSFINPRYGLKLVSAYIILVLTGVWTFFVSAGA</sequence>
<evidence type="ECO:0000256" key="3">
    <source>
        <dbReference type="ARBA" id="ARBA00022692"/>
    </source>
</evidence>
<feature type="transmembrane region" description="Helical" evidence="7">
    <location>
        <begin position="124"/>
        <end position="143"/>
    </location>
</feature>
<evidence type="ECO:0000256" key="2">
    <source>
        <dbReference type="ARBA" id="ARBA00005577"/>
    </source>
</evidence>
<comment type="function">
    <text evidence="7">Potential subunit of the gamma-secretase complex, an endoprotease complex that catalyzes the intramembrane cleavage of integral proteins such as Notch receptors.</text>
</comment>
<feature type="transmembrane region" description="Helical" evidence="7">
    <location>
        <begin position="94"/>
        <end position="112"/>
    </location>
</feature>
<organism evidence="8 9">
    <name type="scientific">Sousa chinensis</name>
    <name type="common">Indo-pacific humpbacked dolphin</name>
    <name type="synonym">Steno chinensis</name>
    <dbReference type="NCBI Taxonomy" id="103600"/>
    <lineage>
        <taxon>Eukaryota</taxon>
        <taxon>Metazoa</taxon>
        <taxon>Chordata</taxon>
        <taxon>Craniata</taxon>
        <taxon>Vertebrata</taxon>
        <taxon>Euteleostomi</taxon>
        <taxon>Mammalia</taxon>
        <taxon>Eutheria</taxon>
        <taxon>Laurasiatheria</taxon>
        <taxon>Artiodactyla</taxon>
        <taxon>Whippomorpha</taxon>
        <taxon>Cetacea</taxon>
        <taxon>Odontoceti</taxon>
        <taxon>Delphinidae</taxon>
        <taxon>Sousa</taxon>
    </lineage>
</organism>
<reference evidence="8 9" key="1">
    <citation type="journal article" date="2018" name="Genomics">
        <title>Molecular footprints of inshore aquatic adaptation in Indo-Pacific humpback dolphin (Sousa chinensis).</title>
        <authorList>
            <person name="Ming Y."/>
            <person name="Jian J."/>
            <person name="Yu F."/>
            <person name="Yu X."/>
            <person name="Wang J."/>
            <person name="Liu W."/>
        </authorList>
    </citation>
    <scope>NUCLEOTIDE SEQUENCE [LARGE SCALE GENOMIC DNA]</scope>
    <source>
        <strain evidence="8">MY-2018</strain>
        <tissue evidence="8">Skin</tissue>
    </source>
</reference>
<evidence type="ECO:0000313" key="9">
    <source>
        <dbReference type="Proteomes" id="UP000295264"/>
    </source>
</evidence>
<feature type="transmembrane region" description="Helical" evidence="7">
    <location>
        <begin position="6"/>
        <end position="32"/>
    </location>
</feature>
<keyword evidence="5 7" id="KW-1133">Transmembrane helix</keyword>
<proteinExistence type="inferred from homology"/>
<evidence type="ECO:0000256" key="4">
    <source>
        <dbReference type="ARBA" id="ARBA00022976"/>
    </source>
</evidence>
<dbReference type="GO" id="GO:0070765">
    <property type="term" value="C:gamma-secretase complex"/>
    <property type="evidence" value="ECO:0007669"/>
    <property type="project" value="UniProtKB-UniRule"/>
</dbReference>
<evidence type="ECO:0000313" key="8">
    <source>
        <dbReference type="EMBL" id="TEA42044.1"/>
    </source>
</evidence>
<evidence type="ECO:0000256" key="1">
    <source>
        <dbReference type="ARBA" id="ARBA00004141"/>
    </source>
</evidence>
<evidence type="ECO:0000256" key="6">
    <source>
        <dbReference type="ARBA" id="ARBA00023136"/>
    </source>
</evidence>
<dbReference type="InterPro" id="IPR009294">
    <property type="entry name" value="Aph-1"/>
</dbReference>
<dbReference type="GO" id="GO:0007219">
    <property type="term" value="P:Notch signaling pathway"/>
    <property type="evidence" value="ECO:0007669"/>
    <property type="project" value="UniProtKB-UniRule"/>
</dbReference>
<comment type="caution">
    <text evidence="8">The sequence shown here is derived from an EMBL/GenBank/DDBJ whole genome shotgun (WGS) entry which is preliminary data.</text>
</comment>
<comment type="subunit">
    <text evidence="7">Component of the gamma-secretase complex.</text>
</comment>
<evidence type="ECO:0000256" key="7">
    <source>
        <dbReference type="RuleBase" id="RU369072"/>
    </source>
</evidence>
<feature type="transmembrane region" description="Helical" evidence="7">
    <location>
        <begin position="53"/>
        <end position="74"/>
    </location>
</feature>
<feature type="non-terminal residue" evidence="8">
    <location>
        <position position="1"/>
    </location>
</feature>
<keyword evidence="9" id="KW-1185">Reference proteome</keyword>
<dbReference type="EMBL" id="QWLN02000558">
    <property type="protein sequence ID" value="TEA42044.1"/>
    <property type="molecule type" value="Genomic_DNA"/>
</dbReference>